<dbReference type="EMBL" id="SRLB01000006">
    <property type="protein sequence ID" value="TGE00310.1"/>
    <property type="molecule type" value="Genomic_DNA"/>
</dbReference>
<accession>A0A4Z0NTE5</accession>
<evidence type="ECO:0000256" key="1">
    <source>
        <dbReference type="SAM" id="MobiDB-lite"/>
    </source>
</evidence>
<feature type="region of interest" description="Disordered" evidence="1">
    <location>
        <begin position="107"/>
        <end position="148"/>
    </location>
</feature>
<organism evidence="2 3">
    <name type="scientific">Methylobacterium nonmethylotrophicum</name>
    <dbReference type="NCBI Taxonomy" id="1141884"/>
    <lineage>
        <taxon>Bacteria</taxon>
        <taxon>Pseudomonadati</taxon>
        <taxon>Pseudomonadota</taxon>
        <taxon>Alphaproteobacteria</taxon>
        <taxon>Hyphomicrobiales</taxon>
        <taxon>Methylobacteriaceae</taxon>
        <taxon>Methylobacterium</taxon>
    </lineage>
</organism>
<gene>
    <name evidence="2" type="ORF">EU555_10535</name>
</gene>
<sequence length="148" mass="15647">MLRDHRSPDPLPFNPPSARNLAAACAVVGLGTVLLSERPTAGEVLLAWGGLAGWGLLRLVGARRIRPAHREPHAPPPLIGVVEVAEAPPRNPAAVVALPKPIIVAPTATDRSIPPHPAVLTGLRRRRLPEEPEENPGAAPPPSRRRAS</sequence>
<name>A0A4Z0NTE5_9HYPH</name>
<reference evidence="2 3" key="1">
    <citation type="submission" date="2019-04" db="EMBL/GenBank/DDBJ databases">
        <authorList>
            <person name="Feng G."/>
            <person name="Zhu H."/>
        </authorList>
    </citation>
    <scope>NUCLEOTIDE SEQUENCE [LARGE SCALE GENOMIC DNA]</scope>
    <source>
        <strain evidence="2 3">6HR-1</strain>
    </source>
</reference>
<evidence type="ECO:0000313" key="2">
    <source>
        <dbReference type="EMBL" id="TGE00310.1"/>
    </source>
</evidence>
<dbReference type="Proteomes" id="UP000297535">
    <property type="component" value="Unassembled WGS sequence"/>
</dbReference>
<dbReference type="OrthoDB" id="7998129at2"/>
<keyword evidence="3" id="KW-1185">Reference proteome</keyword>
<dbReference type="AlphaFoldDB" id="A0A4Z0NTE5"/>
<evidence type="ECO:0000313" key="3">
    <source>
        <dbReference type="Proteomes" id="UP000297535"/>
    </source>
</evidence>
<proteinExistence type="predicted"/>
<dbReference type="RefSeq" id="WP_135414590.1">
    <property type="nucleotide sequence ID" value="NZ_SRLB01000006.1"/>
</dbReference>
<comment type="caution">
    <text evidence="2">The sequence shown here is derived from an EMBL/GenBank/DDBJ whole genome shotgun (WGS) entry which is preliminary data.</text>
</comment>
<protein>
    <submittedName>
        <fullName evidence="2">Uncharacterized protein</fullName>
    </submittedName>
</protein>